<feature type="transmembrane region" description="Helical" evidence="1">
    <location>
        <begin position="59"/>
        <end position="78"/>
    </location>
</feature>
<keyword evidence="3" id="KW-1185">Reference proteome</keyword>
<feature type="transmembrane region" description="Helical" evidence="1">
    <location>
        <begin position="230"/>
        <end position="252"/>
    </location>
</feature>
<dbReference type="PANTHER" id="PTHR36832">
    <property type="entry name" value="SLR1174 PROTEIN-RELATED"/>
    <property type="match status" value="1"/>
</dbReference>
<feature type="transmembrane region" description="Helical" evidence="1">
    <location>
        <begin position="141"/>
        <end position="163"/>
    </location>
</feature>
<name>A0A1H1ZSU2_9ACTN</name>
<dbReference type="STRING" id="546871.SAMN04488543_3984"/>
<accession>A0A1H1ZSU2</accession>
<keyword evidence="1" id="KW-1133">Transmembrane helix</keyword>
<protein>
    <submittedName>
        <fullName evidence="2">ABC-2 type transport system permease protein</fullName>
    </submittedName>
</protein>
<evidence type="ECO:0000256" key="1">
    <source>
        <dbReference type="SAM" id="Phobius"/>
    </source>
</evidence>
<organism evidence="2 3">
    <name type="scientific">Friedmanniella luteola</name>
    <dbReference type="NCBI Taxonomy" id="546871"/>
    <lineage>
        <taxon>Bacteria</taxon>
        <taxon>Bacillati</taxon>
        <taxon>Actinomycetota</taxon>
        <taxon>Actinomycetes</taxon>
        <taxon>Propionibacteriales</taxon>
        <taxon>Nocardioidaceae</taxon>
        <taxon>Friedmanniella</taxon>
    </lineage>
</organism>
<keyword evidence="1" id="KW-0812">Transmembrane</keyword>
<proteinExistence type="predicted"/>
<reference evidence="2 3" key="1">
    <citation type="submission" date="2016-10" db="EMBL/GenBank/DDBJ databases">
        <authorList>
            <person name="de Groot N.N."/>
        </authorList>
    </citation>
    <scope>NUCLEOTIDE SEQUENCE [LARGE SCALE GENOMIC DNA]</scope>
    <source>
        <strain evidence="2 3">DSM 21741</strain>
    </source>
</reference>
<dbReference type="Proteomes" id="UP000199092">
    <property type="component" value="Chromosome I"/>
</dbReference>
<dbReference type="PANTHER" id="PTHR36832:SF2">
    <property type="entry name" value="INTEGRAL MEMBRANE PROTEIN"/>
    <property type="match status" value="1"/>
</dbReference>
<dbReference type="InterPro" id="IPR010390">
    <property type="entry name" value="ABC-2_transporter-like"/>
</dbReference>
<dbReference type="RefSeq" id="WP_091415246.1">
    <property type="nucleotide sequence ID" value="NZ_LT629749.1"/>
</dbReference>
<feature type="transmembrane region" description="Helical" evidence="1">
    <location>
        <begin position="112"/>
        <end position="135"/>
    </location>
</feature>
<evidence type="ECO:0000313" key="2">
    <source>
        <dbReference type="EMBL" id="SDT36778.1"/>
    </source>
</evidence>
<feature type="transmembrane region" description="Helical" evidence="1">
    <location>
        <begin position="20"/>
        <end position="47"/>
    </location>
</feature>
<dbReference type="AlphaFoldDB" id="A0A1H1ZSU2"/>
<sequence>MRTWRELAAAELRRYSTYRLAVLAGVFTNSVFGFLRVGILVTAIATAGGSLAGYTADSASTYVWLGQALLAPLALMGWSEIADRVRTGDIAVDLARPVDLQLSWWARDLGRAAFVLPARGLPPLLVGSLTVGVALPGSWTAYPLGLLSVLVAVSLSFALRFLLNLAAFWVLDFRGVAGLYFVVIGPLCGLYVPVHLFPGWLAAVANATPFPSMFQAPIDVLSGRVLGLDALAVLAVQLGWLLAVGLLGRLVLARATRRLVVQGG</sequence>
<dbReference type="EMBL" id="LT629749">
    <property type="protein sequence ID" value="SDT36778.1"/>
    <property type="molecule type" value="Genomic_DNA"/>
</dbReference>
<gene>
    <name evidence="2" type="ORF">SAMN04488543_3984</name>
</gene>
<evidence type="ECO:0000313" key="3">
    <source>
        <dbReference type="Proteomes" id="UP000199092"/>
    </source>
</evidence>
<feature type="transmembrane region" description="Helical" evidence="1">
    <location>
        <begin position="175"/>
        <end position="194"/>
    </location>
</feature>
<dbReference type="OrthoDB" id="62003at2"/>
<dbReference type="Pfam" id="PF06182">
    <property type="entry name" value="ABC2_membrane_6"/>
    <property type="match status" value="1"/>
</dbReference>
<keyword evidence="1" id="KW-0472">Membrane</keyword>